<evidence type="ECO:0000313" key="1">
    <source>
        <dbReference type="EMBL" id="HIZ47616.1"/>
    </source>
</evidence>
<proteinExistence type="predicted"/>
<evidence type="ECO:0000313" key="2">
    <source>
        <dbReference type="Proteomes" id="UP000824031"/>
    </source>
</evidence>
<reference evidence="1" key="1">
    <citation type="journal article" date="2021" name="PeerJ">
        <title>Extensive microbial diversity within the chicken gut microbiome revealed by metagenomics and culture.</title>
        <authorList>
            <person name="Gilroy R."/>
            <person name="Ravi A."/>
            <person name="Getino M."/>
            <person name="Pursley I."/>
            <person name="Horton D.L."/>
            <person name="Alikhan N.F."/>
            <person name="Baker D."/>
            <person name="Gharbi K."/>
            <person name="Hall N."/>
            <person name="Watson M."/>
            <person name="Adriaenssens E.M."/>
            <person name="Foster-Nyarko E."/>
            <person name="Jarju S."/>
            <person name="Secka A."/>
            <person name="Antonio M."/>
            <person name="Oren A."/>
            <person name="Chaudhuri R.R."/>
            <person name="La Ragione R."/>
            <person name="Hildebrand F."/>
            <person name="Pallen M.J."/>
        </authorList>
    </citation>
    <scope>NUCLEOTIDE SEQUENCE</scope>
    <source>
        <strain evidence="1">3436</strain>
    </source>
</reference>
<name>A0A9D2JF79_9FIRM</name>
<dbReference type="EMBL" id="DXBO01000031">
    <property type="protein sequence ID" value="HIZ47616.1"/>
    <property type="molecule type" value="Genomic_DNA"/>
</dbReference>
<comment type="caution">
    <text evidence="1">The sequence shown here is derived from an EMBL/GenBank/DDBJ whole genome shotgun (WGS) entry which is preliminary data.</text>
</comment>
<sequence>MQYKKLNPLLKAADLEEIADHLWAGISMVDAVHTAMTDSHDDPASYTDALLGAVLLLRNIYDDLEKQVYLPEGLPHDF</sequence>
<reference evidence="1" key="2">
    <citation type="submission" date="2021-04" db="EMBL/GenBank/DDBJ databases">
        <authorList>
            <person name="Gilroy R."/>
        </authorList>
    </citation>
    <scope>NUCLEOTIDE SEQUENCE</scope>
    <source>
        <strain evidence="1">3436</strain>
    </source>
</reference>
<protein>
    <submittedName>
        <fullName evidence="1">Uncharacterized protein</fullName>
    </submittedName>
</protein>
<gene>
    <name evidence="1" type="ORF">H9810_02705</name>
</gene>
<dbReference type="AlphaFoldDB" id="A0A9D2JF79"/>
<accession>A0A9D2JF79</accession>
<organism evidence="1 2">
    <name type="scientific">Candidatus Gemmiger excrementavium</name>
    <dbReference type="NCBI Taxonomy" id="2838608"/>
    <lineage>
        <taxon>Bacteria</taxon>
        <taxon>Bacillati</taxon>
        <taxon>Bacillota</taxon>
        <taxon>Clostridia</taxon>
        <taxon>Eubacteriales</taxon>
        <taxon>Gemmiger</taxon>
    </lineage>
</organism>
<dbReference type="Proteomes" id="UP000824031">
    <property type="component" value="Unassembled WGS sequence"/>
</dbReference>